<sequence length="329" mass="35967">MAFPQNLVSGEQYRYALTNFRIAHEKVEEQRRQLEEQERQIGLLRARIALLEGTAKSQDTLTKQGGTSVDDFSIKNAASQLERLINRWAAEVVRSPPANLDTIYAAAISDITGSNEPLPPGASPMQVQNILRHVMSEMISTEVINCLIVTNSSEANVQLTRINEHLFSRNPMVAAVWRRQTFSAAVESCDANMAHSIFNDQMPSLVKILGASMKGAISIFDSAYNFSRMLHGANASGASTDAFYRSFVPEIGSALLPRQIELIRRCLKSEQGEVDRVGATIFPGLVKVAKGSTTGGEQNQDNMQTIVRRAQVICECALMVGANGAVPIA</sequence>
<feature type="coiled-coil region" evidence="1">
    <location>
        <begin position="17"/>
        <end position="54"/>
    </location>
</feature>
<organism evidence="2 3">
    <name type="scientific">Pisolithus microcarpus 441</name>
    <dbReference type="NCBI Taxonomy" id="765257"/>
    <lineage>
        <taxon>Eukaryota</taxon>
        <taxon>Fungi</taxon>
        <taxon>Dikarya</taxon>
        <taxon>Basidiomycota</taxon>
        <taxon>Agaricomycotina</taxon>
        <taxon>Agaricomycetes</taxon>
        <taxon>Agaricomycetidae</taxon>
        <taxon>Boletales</taxon>
        <taxon>Sclerodermatineae</taxon>
        <taxon>Pisolithaceae</taxon>
        <taxon>Pisolithus</taxon>
    </lineage>
</organism>
<evidence type="ECO:0000313" key="3">
    <source>
        <dbReference type="Proteomes" id="UP000054018"/>
    </source>
</evidence>
<keyword evidence="1" id="KW-0175">Coiled coil</keyword>
<dbReference type="EMBL" id="KN833720">
    <property type="protein sequence ID" value="KIK24077.1"/>
    <property type="molecule type" value="Genomic_DNA"/>
</dbReference>
<dbReference type="AlphaFoldDB" id="A0A0C9ZP34"/>
<keyword evidence="3" id="KW-1185">Reference proteome</keyword>
<dbReference type="STRING" id="765257.A0A0C9ZP34"/>
<protein>
    <submittedName>
        <fullName evidence="2">Uncharacterized protein</fullName>
    </submittedName>
</protein>
<evidence type="ECO:0000313" key="2">
    <source>
        <dbReference type="EMBL" id="KIK24077.1"/>
    </source>
</evidence>
<dbReference type="OrthoDB" id="2538017at2759"/>
<gene>
    <name evidence="2" type="ORF">PISMIDRAFT_678579</name>
</gene>
<reference evidence="3" key="2">
    <citation type="submission" date="2015-01" db="EMBL/GenBank/DDBJ databases">
        <title>Evolutionary Origins and Diversification of the Mycorrhizal Mutualists.</title>
        <authorList>
            <consortium name="DOE Joint Genome Institute"/>
            <consortium name="Mycorrhizal Genomics Consortium"/>
            <person name="Kohler A."/>
            <person name="Kuo A."/>
            <person name="Nagy L.G."/>
            <person name="Floudas D."/>
            <person name="Copeland A."/>
            <person name="Barry K.W."/>
            <person name="Cichocki N."/>
            <person name="Veneault-Fourrey C."/>
            <person name="LaButti K."/>
            <person name="Lindquist E.A."/>
            <person name="Lipzen A."/>
            <person name="Lundell T."/>
            <person name="Morin E."/>
            <person name="Murat C."/>
            <person name="Riley R."/>
            <person name="Ohm R."/>
            <person name="Sun H."/>
            <person name="Tunlid A."/>
            <person name="Henrissat B."/>
            <person name="Grigoriev I.V."/>
            <person name="Hibbett D.S."/>
            <person name="Martin F."/>
        </authorList>
    </citation>
    <scope>NUCLEOTIDE SEQUENCE [LARGE SCALE GENOMIC DNA]</scope>
    <source>
        <strain evidence="3">441</strain>
    </source>
</reference>
<evidence type="ECO:0000256" key="1">
    <source>
        <dbReference type="SAM" id="Coils"/>
    </source>
</evidence>
<accession>A0A0C9ZP34</accession>
<dbReference type="HOGENOM" id="CLU_046446_0_0_1"/>
<reference evidence="2 3" key="1">
    <citation type="submission" date="2014-04" db="EMBL/GenBank/DDBJ databases">
        <authorList>
            <consortium name="DOE Joint Genome Institute"/>
            <person name="Kuo A."/>
            <person name="Kohler A."/>
            <person name="Costa M.D."/>
            <person name="Nagy L.G."/>
            <person name="Floudas D."/>
            <person name="Copeland A."/>
            <person name="Barry K.W."/>
            <person name="Cichocki N."/>
            <person name="Veneault-Fourrey C."/>
            <person name="LaButti K."/>
            <person name="Lindquist E.A."/>
            <person name="Lipzen A."/>
            <person name="Lundell T."/>
            <person name="Morin E."/>
            <person name="Murat C."/>
            <person name="Sun H."/>
            <person name="Tunlid A."/>
            <person name="Henrissat B."/>
            <person name="Grigoriev I.V."/>
            <person name="Hibbett D.S."/>
            <person name="Martin F."/>
            <person name="Nordberg H.P."/>
            <person name="Cantor M.N."/>
            <person name="Hua S.X."/>
        </authorList>
    </citation>
    <scope>NUCLEOTIDE SEQUENCE [LARGE SCALE GENOMIC DNA]</scope>
    <source>
        <strain evidence="2 3">441</strain>
    </source>
</reference>
<proteinExistence type="predicted"/>
<dbReference type="Proteomes" id="UP000054018">
    <property type="component" value="Unassembled WGS sequence"/>
</dbReference>
<name>A0A0C9ZP34_9AGAM</name>